<sequence length="82" mass="8369">MFGRGEDQAEGAAGDVGGVDEVGYQPGEQDTCAQGQSAPLGQPGPGTVGEDRGDGDGCEGAHHAVPQIEGRERREGQDEQCT</sequence>
<feature type="compositionally biased region" description="Basic and acidic residues" evidence="1">
    <location>
        <begin position="49"/>
        <end position="62"/>
    </location>
</feature>
<feature type="compositionally biased region" description="Basic and acidic residues" evidence="1">
    <location>
        <begin position="69"/>
        <end position="82"/>
    </location>
</feature>
<evidence type="ECO:0000313" key="3">
    <source>
        <dbReference type="Proteomes" id="UP000000377"/>
    </source>
</evidence>
<accession>D7C2P5</accession>
<proteinExistence type="predicted"/>
<dbReference type="EMBL" id="CP002047">
    <property type="protein sequence ID" value="ADI05928.1"/>
    <property type="molecule type" value="Genomic_DNA"/>
</dbReference>
<protein>
    <submittedName>
        <fullName evidence="2">Uncharacterized protein</fullName>
    </submittedName>
</protein>
<dbReference type="AlphaFoldDB" id="D7C2P5"/>
<dbReference type="KEGG" id="sbh:SBI_02807"/>
<dbReference type="HOGENOM" id="CLU_2556703_0_0_11"/>
<evidence type="ECO:0000256" key="1">
    <source>
        <dbReference type="SAM" id="MobiDB-lite"/>
    </source>
</evidence>
<evidence type="ECO:0000313" key="2">
    <source>
        <dbReference type="EMBL" id="ADI05928.1"/>
    </source>
</evidence>
<gene>
    <name evidence="2" type="ordered locus">SBI_02807</name>
</gene>
<dbReference type="Proteomes" id="UP000000377">
    <property type="component" value="Chromosome"/>
</dbReference>
<reference evidence="2 3" key="1">
    <citation type="journal article" date="2010" name="J. Bacteriol.">
        <title>Genome sequence of the milbemycin-producing bacterium Streptomyces bingchenggensis.</title>
        <authorList>
            <person name="Wang X.J."/>
            <person name="Yan Y.J."/>
            <person name="Zhang B."/>
            <person name="An J."/>
            <person name="Wang J.J."/>
            <person name="Tian J."/>
            <person name="Jiang L."/>
            <person name="Chen Y.H."/>
            <person name="Huang S.X."/>
            <person name="Yin M."/>
            <person name="Zhang J."/>
            <person name="Gao A.L."/>
            <person name="Liu C.X."/>
            <person name="Zhu Z.X."/>
            <person name="Xiang W.S."/>
        </authorList>
    </citation>
    <scope>NUCLEOTIDE SEQUENCE [LARGE SCALE GENOMIC DNA]</scope>
    <source>
        <strain evidence="2 3">BCW-1</strain>
    </source>
</reference>
<keyword evidence="3" id="KW-1185">Reference proteome</keyword>
<feature type="region of interest" description="Disordered" evidence="1">
    <location>
        <begin position="1"/>
        <end position="82"/>
    </location>
</feature>
<organism evidence="2 3">
    <name type="scientific">Streptomyces bingchenggensis (strain BCW-1)</name>
    <dbReference type="NCBI Taxonomy" id="749414"/>
    <lineage>
        <taxon>Bacteria</taxon>
        <taxon>Bacillati</taxon>
        <taxon>Actinomycetota</taxon>
        <taxon>Actinomycetes</taxon>
        <taxon>Kitasatosporales</taxon>
        <taxon>Streptomycetaceae</taxon>
        <taxon>Streptomyces</taxon>
    </lineage>
</organism>
<name>D7C2P5_STRBB</name>